<dbReference type="HOGENOM" id="CLU_2196438_0_0_1"/>
<sequence>MGETSYRITLCGTNCLKDWPHFPQLIARAYFRKTSSSHFLPAPSVCGDISEPSHNAMTFGYATSAGAAKPSGTAPKDKLQLSKCHMCGQARTSSLRSTALCACFASQA</sequence>
<evidence type="ECO:0000313" key="2">
    <source>
        <dbReference type="Proteomes" id="UP000011761"/>
    </source>
</evidence>
<accession>M2M339</accession>
<dbReference type="EMBL" id="KB445565">
    <property type="protein sequence ID" value="EMC90951.1"/>
    <property type="molecule type" value="Genomic_DNA"/>
</dbReference>
<gene>
    <name evidence="1" type="ORF">BAUCODRAFT_332372</name>
</gene>
<dbReference type="Proteomes" id="UP000011761">
    <property type="component" value="Unassembled WGS sequence"/>
</dbReference>
<proteinExistence type="predicted"/>
<evidence type="ECO:0000313" key="1">
    <source>
        <dbReference type="EMBL" id="EMC90951.1"/>
    </source>
</evidence>
<organism evidence="1 2">
    <name type="scientific">Baudoinia panamericana (strain UAMH 10762)</name>
    <name type="common">Angels' share fungus</name>
    <name type="synonym">Baudoinia compniacensis (strain UAMH 10762)</name>
    <dbReference type="NCBI Taxonomy" id="717646"/>
    <lineage>
        <taxon>Eukaryota</taxon>
        <taxon>Fungi</taxon>
        <taxon>Dikarya</taxon>
        <taxon>Ascomycota</taxon>
        <taxon>Pezizomycotina</taxon>
        <taxon>Dothideomycetes</taxon>
        <taxon>Dothideomycetidae</taxon>
        <taxon>Mycosphaerellales</taxon>
        <taxon>Teratosphaeriaceae</taxon>
        <taxon>Baudoinia</taxon>
    </lineage>
</organism>
<dbReference type="KEGG" id="bcom:BAUCODRAFT_332372"/>
<protein>
    <submittedName>
        <fullName evidence="1">Uncharacterized protein</fullName>
    </submittedName>
</protein>
<name>M2M339_BAUPA</name>
<dbReference type="RefSeq" id="XP_007681882.1">
    <property type="nucleotide sequence ID" value="XM_007683692.1"/>
</dbReference>
<reference evidence="1 2" key="1">
    <citation type="journal article" date="2012" name="PLoS Pathog.">
        <title>Diverse lifestyles and strategies of plant pathogenesis encoded in the genomes of eighteen Dothideomycetes fungi.</title>
        <authorList>
            <person name="Ohm R.A."/>
            <person name="Feau N."/>
            <person name="Henrissat B."/>
            <person name="Schoch C.L."/>
            <person name="Horwitz B.A."/>
            <person name="Barry K.W."/>
            <person name="Condon B.J."/>
            <person name="Copeland A.C."/>
            <person name="Dhillon B."/>
            <person name="Glaser F."/>
            <person name="Hesse C.N."/>
            <person name="Kosti I."/>
            <person name="LaButti K."/>
            <person name="Lindquist E.A."/>
            <person name="Lucas S."/>
            <person name="Salamov A.A."/>
            <person name="Bradshaw R.E."/>
            <person name="Ciuffetti L."/>
            <person name="Hamelin R.C."/>
            <person name="Kema G.H.J."/>
            <person name="Lawrence C."/>
            <person name="Scott J.A."/>
            <person name="Spatafora J.W."/>
            <person name="Turgeon B.G."/>
            <person name="de Wit P.J.G.M."/>
            <person name="Zhong S."/>
            <person name="Goodwin S.B."/>
            <person name="Grigoriev I.V."/>
        </authorList>
    </citation>
    <scope>NUCLEOTIDE SEQUENCE [LARGE SCALE GENOMIC DNA]</scope>
    <source>
        <strain evidence="1 2">UAMH 10762</strain>
    </source>
</reference>
<dbReference type="GeneID" id="19112027"/>
<keyword evidence="2" id="KW-1185">Reference proteome</keyword>
<dbReference type="AlphaFoldDB" id="M2M339"/>